<comment type="caution">
    <text evidence="7">The sequence shown here is derived from an EMBL/GenBank/DDBJ whole genome shotgun (WGS) entry which is preliminary data.</text>
</comment>
<reference evidence="7" key="2">
    <citation type="submission" date="2021-01" db="EMBL/GenBank/DDBJ databases">
        <authorList>
            <person name="Schikora-Tamarit M.A."/>
        </authorList>
    </citation>
    <scope>NUCLEOTIDE SEQUENCE</scope>
    <source>
        <strain evidence="7">NCAIM Y.01608</strain>
    </source>
</reference>
<protein>
    <recommendedName>
        <fullName evidence="6">PDZ GRASP-type domain-containing protein</fullName>
    </recommendedName>
</protein>
<comment type="subcellular location">
    <subcellularLocation>
        <location evidence="1">Golgi apparatus membrane</location>
    </subcellularLocation>
</comment>
<name>A0A9P8SY29_9ASCO</name>
<organism evidence="7 8">
    <name type="scientific">Ogataea polymorpha</name>
    <dbReference type="NCBI Taxonomy" id="460523"/>
    <lineage>
        <taxon>Eukaryota</taxon>
        <taxon>Fungi</taxon>
        <taxon>Dikarya</taxon>
        <taxon>Ascomycota</taxon>
        <taxon>Saccharomycotina</taxon>
        <taxon>Pichiomycetes</taxon>
        <taxon>Pichiales</taxon>
        <taxon>Pichiaceae</taxon>
        <taxon>Ogataea</taxon>
    </lineage>
</organism>
<evidence type="ECO:0000313" key="7">
    <source>
        <dbReference type="EMBL" id="KAH3659433.1"/>
    </source>
</evidence>
<dbReference type="PANTHER" id="PTHR12893:SF0">
    <property type="entry name" value="GRASP65"/>
    <property type="match status" value="1"/>
</dbReference>
<dbReference type="InterPro" id="IPR007583">
    <property type="entry name" value="GRASP55_65"/>
</dbReference>
<dbReference type="Gene3D" id="2.30.42.10">
    <property type="match status" value="2"/>
</dbReference>
<evidence type="ECO:0000256" key="3">
    <source>
        <dbReference type="ARBA" id="ARBA00023034"/>
    </source>
</evidence>
<gene>
    <name evidence="7" type="ORF">OGATHE_006317</name>
</gene>
<dbReference type="AlphaFoldDB" id="A0A9P8SY29"/>
<evidence type="ECO:0000313" key="8">
    <source>
        <dbReference type="Proteomes" id="UP000788993"/>
    </source>
</evidence>
<keyword evidence="2" id="KW-0677">Repeat</keyword>
<accession>A0A9P8SY29</accession>
<dbReference type="EMBL" id="JAEUBD010001540">
    <property type="protein sequence ID" value="KAH3659433.1"/>
    <property type="molecule type" value="Genomic_DNA"/>
</dbReference>
<evidence type="ECO:0000259" key="6">
    <source>
        <dbReference type="PROSITE" id="PS51865"/>
    </source>
</evidence>
<dbReference type="GO" id="GO:0000139">
    <property type="term" value="C:Golgi membrane"/>
    <property type="evidence" value="ECO:0007669"/>
    <property type="project" value="UniProtKB-SubCell"/>
</dbReference>
<dbReference type="PROSITE" id="PS51865">
    <property type="entry name" value="PDZ_GRASP"/>
    <property type="match status" value="1"/>
</dbReference>
<dbReference type="Pfam" id="PF04495">
    <property type="entry name" value="GRASP55_65"/>
    <property type="match status" value="1"/>
</dbReference>
<keyword evidence="4" id="KW-0472">Membrane</keyword>
<dbReference type="InterPro" id="IPR024958">
    <property type="entry name" value="GRASP_PDZ"/>
</dbReference>
<sequence length="390" mass="42565">MFGFAKKIVSTLETQATNYLSAGSDTSTENSVGLRVLAVDKNSLGEKYGFESWFDFIMAINGYPVVSFLQSGQSHDSNPYARQEQSSDYTRLLEFLAYEVNTNKSDLVLRVWSAKGAVERDVTIPNHEFTADKNEQLDDISISPSTQDGNVVQNSAFKRLQITLQLTPLSTAGYVWHVMRVHPNSPAYHAGIMPDEYILNCEGGLLATGGEDLLGRVIQSVYNKWQQSATSGATPCSVVLYVYNHDYDAVRPVTVYPNETWGGRGLLGCDIGYGLLHKIPEVVGKYHKDDDDSDVDLTPGGVMFSAQPGAPDVPAQSDNVLQPAVRAPSFADTPADPVARRKKASKYVAPKSDLQSYFEEETAKSKLIDGEGKTTHGTVPAPPKITKGQS</sequence>
<keyword evidence="3" id="KW-0333">Golgi apparatus</keyword>
<dbReference type="GO" id="GO:0007030">
    <property type="term" value="P:Golgi organization"/>
    <property type="evidence" value="ECO:0007669"/>
    <property type="project" value="TreeGrafter"/>
</dbReference>
<evidence type="ECO:0000256" key="1">
    <source>
        <dbReference type="ARBA" id="ARBA00004394"/>
    </source>
</evidence>
<evidence type="ECO:0000256" key="4">
    <source>
        <dbReference type="ARBA" id="ARBA00023136"/>
    </source>
</evidence>
<keyword evidence="8" id="KW-1185">Reference proteome</keyword>
<feature type="compositionally biased region" description="Basic and acidic residues" evidence="5">
    <location>
        <begin position="365"/>
        <end position="374"/>
    </location>
</feature>
<reference evidence="7" key="1">
    <citation type="journal article" date="2021" name="Open Biol.">
        <title>Shared evolutionary footprints suggest mitochondrial oxidative damage underlies multiple complex I losses in fungi.</title>
        <authorList>
            <person name="Schikora-Tamarit M.A."/>
            <person name="Marcet-Houben M."/>
            <person name="Nosek J."/>
            <person name="Gabaldon T."/>
        </authorList>
    </citation>
    <scope>NUCLEOTIDE SEQUENCE</scope>
    <source>
        <strain evidence="7">NCAIM Y.01608</strain>
    </source>
</reference>
<proteinExistence type="predicted"/>
<feature type="domain" description="PDZ GRASP-type" evidence="6">
    <location>
        <begin position="174"/>
        <end position="276"/>
    </location>
</feature>
<dbReference type="SUPFAM" id="SSF50156">
    <property type="entry name" value="PDZ domain-like"/>
    <property type="match status" value="1"/>
</dbReference>
<evidence type="ECO:0000256" key="2">
    <source>
        <dbReference type="ARBA" id="ARBA00022737"/>
    </source>
</evidence>
<dbReference type="InterPro" id="IPR036034">
    <property type="entry name" value="PDZ_sf"/>
</dbReference>
<dbReference type="PANTHER" id="PTHR12893">
    <property type="entry name" value="GOLGI REASSEMBLY STACKING PROTEIN GRASP"/>
    <property type="match status" value="1"/>
</dbReference>
<evidence type="ECO:0000256" key="5">
    <source>
        <dbReference type="SAM" id="MobiDB-lite"/>
    </source>
</evidence>
<feature type="region of interest" description="Disordered" evidence="5">
    <location>
        <begin position="365"/>
        <end position="390"/>
    </location>
</feature>
<dbReference type="Proteomes" id="UP000788993">
    <property type="component" value="Unassembled WGS sequence"/>
</dbReference>